<evidence type="ECO:0000313" key="4">
    <source>
        <dbReference type="EMBL" id="KZB66852.1"/>
    </source>
</evidence>
<dbReference type="PROSITE" id="PS50125">
    <property type="entry name" value="GUANYLATE_CYCLASE_2"/>
    <property type="match status" value="1"/>
</dbReference>
<dbReference type="EMBL" id="LPVY01000005">
    <property type="protein sequence ID" value="KZB66852.1"/>
    <property type="molecule type" value="Genomic_DNA"/>
</dbReference>
<dbReference type="CDD" id="cd07302">
    <property type="entry name" value="CHD"/>
    <property type="match status" value="1"/>
</dbReference>
<dbReference type="OrthoDB" id="9762462at2"/>
<dbReference type="PANTHER" id="PTHR43081">
    <property type="entry name" value="ADENYLATE CYCLASE, TERMINAL-DIFFERENTIATION SPECIFIC-RELATED"/>
    <property type="match status" value="1"/>
</dbReference>
<dbReference type="PROSITE" id="PS50885">
    <property type="entry name" value="HAMP"/>
    <property type="match status" value="1"/>
</dbReference>
<name>A0A154L8D2_9PROT</name>
<keyword evidence="1" id="KW-1133">Transmembrane helix</keyword>
<feature type="domain" description="Guanylate cyclase" evidence="2">
    <location>
        <begin position="309"/>
        <end position="446"/>
    </location>
</feature>
<keyword evidence="1" id="KW-0472">Membrane</keyword>
<comment type="caution">
    <text evidence="4">The sequence shown here is derived from an EMBL/GenBank/DDBJ whole genome shotgun (WGS) entry which is preliminary data.</text>
</comment>
<dbReference type="Pfam" id="PF00672">
    <property type="entry name" value="HAMP"/>
    <property type="match status" value="1"/>
</dbReference>
<sequence>MLRTVRAKFLGVAAFFVVWLVVATGFSVIQSLGINGDLEAVSRYVTPVKDALSDVRSRQLEQISLIDRYMRVVENEGPDAPLLSGIEIEIDAKQTQIEQAFRKAFTSAALGRAQASGHFEQGVLLDLDVRMREFADIAAQFNLGVERLLSRVREGDLYDAQRQENLVRGIHRNIVLDLRSEILLLEKYSSETVENVSEREDFLIQAEFIMMLAAVVIGISFAYYLAQAVVKAVRDTTNALNSVQSGKLDTSLDFKGKGDFARLADAFNRMTRELRVRFRMRERFGKYIDPKIINNLLSQETALETSQKRVMTVSVVNLTNFDWMAEHIPPEKLVDFLNDYLTAMTEPIANHSGIIDNFVGDRVIGFWGPPFCGEKSHAGHACLAALEQVARFNALKTKYADLIGDHGLDIRIGIATGEVVVGSIGTDKSRAYTVVGDCVNYANRLEKANRIYGTQILASHETASMAAGEIEMRDLDHVVLLGTEHVVYLYEVLAQSGQLSDERRDWRKTYETAIASYREGDFDKAQPLFEKVQEGIGSDFAAQLMLNRMERLQRREQDREWNGTWIVRDPYERRDVES</sequence>
<dbReference type="InterPro" id="IPR050697">
    <property type="entry name" value="Adenylyl/Guanylyl_Cyclase_3/4"/>
</dbReference>
<dbReference type="GO" id="GO:0016020">
    <property type="term" value="C:membrane"/>
    <property type="evidence" value="ECO:0007669"/>
    <property type="project" value="InterPro"/>
</dbReference>
<dbReference type="Gene3D" id="6.10.340.10">
    <property type="match status" value="1"/>
</dbReference>
<proteinExistence type="predicted"/>
<evidence type="ECO:0000259" key="3">
    <source>
        <dbReference type="PROSITE" id="PS50885"/>
    </source>
</evidence>
<feature type="domain" description="HAMP" evidence="3">
    <location>
        <begin position="227"/>
        <end position="279"/>
    </location>
</feature>
<keyword evidence="1" id="KW-0812">Transmembrane</keyword>
<dbReference type="GO" id="GO:0006171">
    <property type="term" value="P:cAMP biosynthetic process"/>
    <property type="evidence" value="ECO:0007669"/>
    <property type="project" value="TreeGrafter"/>
</dbReference>
<reference evidence="4 5" key="1">
    <citation type="submission" date="2015-12" db="EMBL/GenBank/DDBJ databases">
        <title>Genome sequence of Thalassospira lucentensis MCCC 1A02072.</title>
        <authorList>
            <person name="Lu L."/>
            <person name="Lai Q."/>
            <person name="Shao Z."/>
            <person name="Qian P."/>
        </authorList>
    </citation>
    <scope>NUCLEOTIDE SEQUENCE [LARGE SCALE GENOMIC DNA]</scope>
    <source>
        <strain evidence="4 5">MCCC 1A02072</strain>
    </source>
</reference>
<dbReference type="InterPro" id="IPR029787">
    <property type="entry name" value="Nucleotide_cyclase"/>
</dbReference>
<dbReference type="SMART" id="SM00304">
    <property type="entry name" value="HAMP"/>
    <property type="match status" value="1"/>
</dbReference>
<evidence type="ECO:0000256" key="1">
    <source>
        <dbReference type="SAM" id="Phobius"/>
    </source>
</evidence>
<dbReference type="GO" id="GO:0004016">
    <property type="term" value="F:adenylate cyclase activity"/>
    <property type="evidence" value="ECO:0007669"/>
    <property type="project" value="UniProtKB-ARBA"/>
</dbReference>
<protein>
    <submittedName>
        <fullName evidence="4">Guanylate cyclase</fullName>
    </submittedName>
</protein>
<organism evidence="4 5">
    <name type="scientific">Thalassospira lucentensis</name>
    <dbReference type="NCBI Taxonomy" id="168935"/>
    <lineage>
        <taxon>Bacteria</taxon>
        <taxon>Pseudomonadati</taxon>
        <taxon>Pseudomonadota</taxon>
        <taxon>Alphaproteobacteria</taxon>
        <taxon>Rhodospirillales</taxon>
        <taxon>Thalassospiraceae</taxon>
        <taxon>Thalassospira</taxon>
    </lineage>
</organism>
<evidence type="ECO:0000259" key="2">
    <source>
        <dbReference type="PROSITE" id="PS50125"/>
    </source>
</evidence>
<dbReference type="RefSeq" id="WP_062950194.1">
    <property type="nucleotide sequence ID" value="NZ_LPVY01000005.1"/>
</dbReference>
<gene>
    <name evidence="4" type="ORF">AUP42_15095</name>
</gene>
<dbReference type="GO" id="GO:0035556">
    <property type="term" value="P:intracellular signal transduction"/>
    <property type="evidence" value="ECO:0007669"/>
    <property type="project" value="InterPro"/>
</dbReference>
<dbReference type="InterPro" id="IPR003660">
    <property type="entry name" value="HAMP_dom"/>
</dbReference>
<dbReference type="SUPFAM" id="SSF158472">
    <property type="entry name" value="HAMP domain-like"/>
    <property type="match status" value="1"/>
</dbReference>
<dbReference type="SUPFAM" id="SSF55073">
    <property type="entry name" value="Nucleotide cyclase"/>
    <property type="match status" value="1"/>
</dbReference>
<dbReference type="SMART" id="SM00044">
    <property type="entry name" value="CYCc"/>
    <property type="match status" value="1"/>
</dbReference>
<dbReference type="Proteomes" id="UP000076335">
    <property type="component" value="Unassembled WGS sequence"/>
</dbReference>
<dbReference type="Pfam" id="PF00211">
    <property type="entry name" value="Guanylate_cyc"/>
    <property type="match status" value="1"/>
</dbReference>
<evidence type="ECO:0000313" key="5">
    <source>
        <dbReference type="Proteomes" id="UP000076335"/>
    </source>
</evidence>
<feature type="transmembrane region" description="Helical" evidence="1">
    <location>
        <begin position="208"/>
        <end position="226"/>
    </location>
</feature>
<dbReference type="Gene3D" id="3.30.70.1230">
    <property type="entry name" value="Nucleotide cyclase"/>
    <property type="match status" value="1"/>
</dbReference>
<accession>A0A154L8D2</accession>
<dbReference type="AlphaFoldDB" id="A0A154L8D2"/>
<dbReference type="InterPro" id="IPR001054">
    <property type="entry name" value="A/G_cyclase"/>
</dbReference>
<dbReference type="CDD" id="cd06225">
    <property type="entry name" value="HAMP"/>
    <property type="match status" value="1"/>
</dbReference>
<dbReference type="PANTHER" id="PTHR43081:SF1">
    <property type="entry name" value="ADENYLATE CYCLASE, TERMINAL-DIFFERENTIATION SPECIFIC"/>
    <property type="match status" value="1"/>
</dbReference>